<reference evidence="1" key="1">
    <citation type="submission" date="2020-12" db="EMBL/GenBank/DDBJ databases">
        <title>Bacterial novel species Flavobacterium sp. SE-1-e isolated from soil.</title>
        <authorList>
            <person name="Jung H.-Y."/>
        </authorList>
    </citation>
    <scope>NUCLEOTIDE SEQUENCE</scope>
    <source>
        <strain evidence="1">SE-1-e</strain>
    </source>
</reference>
<dbReference type="SUPFAM" id="SSF55729">
    <property type="entry name" value="Acyl-CoA N-acyltransferases (Nat)"/>
    <property type="match status" value="1"/>
</dbReference>
<dbReference type="EMBL" id="JAEHFV010000001">
    <property type="protein sequence ID" value="MBK0368658.1"/>
    <property type="molecule type" value="Genomic_DNA"/>
</dbReference>
<proteinExistence type="predicted"/>
<gene>
    <name evidence="1" type="ORF">I5M07_02325</name>
</gene>
<accession>A0A934UIP7</accession>
<evidence type="ECO:0000313" key="2">
    <source>
        <dbReference type="Proteomes" id="UP000609172"/>
    </source>
</evidence>
<dbReference type="Proteomes" id="UP000609172">
    <property type="component" value="Unassembled WGS sequence"/>
</dbReference>
<keyword evidence="2" id="KW-1185">Reference proteome</keyword>
<organism evidence="1 2">
    <name type="scientific">Flavobacterium agrisoli</name>
    <dbReference type="NCBI Taxonomy" id="2793066"/>
    <lineage>
        <taxon>Bacteria</taxon>
        <taxon>Pseudomonadati</taxon>
        <taxon>Bacteroidota</taxon>
        <taxon>Flavobacteriia</taxon>
        <taxon>Flavobacteriales</taxon>
        <taxon>Flavobacteriaceae</taxon>
        <taxon>Flavobacterium</taxon>
    </lineage>
</organism>
<sequence length="197" mass="23305">MTLEEKFKQDLHGGKEINGLQRYNRHYIGQENDGFSTVKFDNGNFYVFKDDKIIKHIDGQDEYFINDHITQAIYHFIDTNPLMSQNHLYSDHNSEEVVEFYFINKTEDHNSRGTLVKLIIDRQSKNIEISNIFIEHSLKHNGFGKQIIKEIFHIAVKHGYRLFLVQMVESFYNRMLKRGATVIEFEDVVEITEKTNL</sequence>
<dbReference type="RefSeq" id="WP_200104579.1">
    <property type="nucleotide sequence ID" value="NZ_JAEHFV010000001.1"/>
</dbReference>
<evidence type="ECO:0000313" key="1">
    <source>
        <dbReference type="EMBL" id="MBK0368658.1"/>
    </source>
</evidence>
<protein>
    <recommendedName>
        <fullName evidence="3">Acetyltransferase (GNAT) family protein</fullName>
    </recommendedName>
</protein>
<dbReference type="InterPro" id="IPR016181">
    <property type="entry name" value="Acyl_CoA_acyltransferase"/>
</dbReference>
<dbReference type="Gene3D" id="3.40.630.30">
    <property type="match status" value="1"/>
</dbReference>
<comment type="caution">
    <text evidence="1">The sequence shown here is derived from an EMBL/GenBank/DDBJ whole genome shotgun (WGS) entry which is preliminary data.</text>
</comment>
<evidence type="ECO:0008006" key="3">
    <source>
        <dbReference type="Google" id="ProtNLM"/>
    </source>
</evidence>
<dbReference type="AlphaFoldDB" id="A0A934UIP7"/>
<name>A0A934UIP7_9FLAO</name>